<dbReference type="Proteomes" id="UP000191933">
    <property type="component" value="Unassembled WGS sequence"/>
</dbReference>
<evidence type="ECO:0000313" key="1">
    <source>
        <dbReference type="EMBL" id="CUX02905.1"/>
    </source>
</evidence>
<sequence length="64" mass="7284">MEMSLERVRVSNPRISLGKVLAKAMLDNATLINIAILVAKCIRPIASGLRLQPDDREFHTRRFH</sequence>
<organism evidence="1 2">
    <name type="scientific">Agrobacterium genomosp. 2 str. CFBP 5494</name>
    <dbReference type="NCBI Taxonomy" id="1183436"/>
    <lineage>
        <taxon>Bacteria</taxon>
        <taxon>Pseudomonadati</taxon>
        <taxon>Pseudomonadota</taxon>
        <taxon>Alphaproteobacteria</taxon>
        <taxon>Hyphomicrobiales</taxon>
        <taxon>Rhizobiaceae</taxon>
        <taxon>Rhizobium/Agrobacterium group</taxon>
        <taxon>Agrobacterium</taxon>
        <taxon>Agrobacterium tumefaciens complex</taxon>
    </lineage>
</organism>
<evidence type="ECO:0000313" key="2">
    <source>
        <dbReference type="Proteomes" id="UP000191933"/>
    </source>
</evidence>
<reference evidence="1 2" key="1">
    <citation type="submission" date="2016-01" db="EMBL/GenBank/DDBJ databases">
        <authorList>
            <person name="Regsiter A."/>
            <person name="william w."/>
        </authorList>
    </citation>
    <scope>NUCLEOTIDE SEQUENCE [LARGE SCALE GENOMIC DNA]</scope>
    <source>
        <strain evidence="1 2">CFBP 5494</strain>
    </source>
</reference>
<name>A0A9W5B7C2_9HYPH</name>
<gene>
    <name evidence="1" type="ORF">AGR2A_pa60177</name>
</gene>
<comment type="caution">
    <text evidence="1">The sequence shown here is derived from an EMBL/GenBank/DDBJ whole genome shotgun (WGS) entry which is preliminary data.</text>
</comment>
<proteinExistence type="predicted"/>
<dbReference type="AlphaFoldDB" id="A0A9W5B7C2"/>
<keyword evidence="2" id="KW-1185">Reference proteome</keyword>
<accession>A0A9W5B7C2</accession>
<protein>
    <submittedName>
        <fullName evidence="1">Uncharacterized protein</fullName>
    </submittedName>
</protein>
<dbReference type="EMBL" id="FBVY01000044">
    <property type="protein sequence ID" value="CUX02905.1"/>
    <property type="molecule type" value="Genomic_DNA"/>
</dbReference>